<name>A0A543BAD2_9MICO</name>
<gene>
    <name evidence="2" type="ORF">FB560_3266</name>
</gene>
<feature type="transmembrane region" description="Helical" evidence="1">
    <location>
        <begin position="21"/>
        <end position="43"/>
    </location>
</feature>
<accession>A0A543BAD2</accession>
<evidence type="ECO:0000256" key="1">
    <source>
        <dbReference type="SAM" id="Phobius"/>
    </source>
</evidence>
<evidence type="ECO:0000313" key="3">
    <source>
        <dbReference type="Proteomes" id="UP000317209"/>
    </source>
</evidence>
<evidence type="ECO:0000313" key="2">
    <source>
        <dbReference type="EMBL" id="TQL81790.1"/>
    </source>
</evidence>
<sequence length="336" mass="36306">MVSQTPLSAGERVFRRHPVRVAVGALVLSVVLSAAALFIIPQFLPFSVDRPTRGVIVLVVAIALTIAVWAGAFWFRNMRVVVTADAVEIGRPGNRETYSRATTAFRSQITEHRTNGLRSGTTRALVVHSAGREITIELPGFTRATFNELIAALNPIAPTHVDPVEAARLRATLPTTYTVDASRERRLAGQLLLVAVIAFVVTLAVVLLAFTPGFLDGELSALILLAPTSAVVGIGFAIGAAQRRRIARSAPAQVSLSHHGIRIGDVDHPYNQLTRIWVTPPAYPVNRIRIERSTGRTVIHTLVSSRIDMNPEYAVFLTALQAETASVPGLLSLDLE</sequence>
<dbReference type="AlphaFoldDB" id="A0A543BAD2"/>
<keyword evidence="1" id="KW-0472">Membrane</keyword>
<proteinExistence type="predicted"/>
<feature type="transmembrane region" description="Helical" evidence="1">
    <location>
        <begin position="221"/>
        <end position="241"/>
    </location>
</feature>
<keyword evidence="1" id="KW-1133">Transmembrane helix</keyword>
<feature type="transmembrane region" description="Helical" evidence="1">
    <location>
        <begin position="55"/>
        <end position="75"/>
    </location>
</feature>
<dbReference type="OrthoDB" id="5059729at2"/>
<keyword evidence="3" id="KW-1185">Reference proteome</keyword>
<organism evidence="2 3">
    <name type="scientific">Microbacterium saperdae</name>
    <dbReference type="NCBI Taxonomy" id="69368"/>
    <lineage>
        <taxon>Bacteria</taxon>
        <taxon>Bacillati</taxon>
        <taxon>Actinomycetota</taxon>
        <taxon>Actinomycetes</taxon>
        <taxon>Micrococcales</taxon>
        <taxon>Microbacteriaceae</taxon>
        <taxon>Microbacterium</taxon>
    </lineage>
</organism>
<keyword evidence="1" id="KW-0812">Transmembrane</keyword>
<feature type="transmembrane region" description="Helical" evidence="1">
    <location>
        <begin position="191"/>
        <end position="215"/>
    </location>
</feature>
<reference evidence="2 3" key="1">
    <citation type="submission" date="2019-06" db="EMBL/GenBank/DDBJ databases">
        <title>Sequencing the genomes of 1000 actinobacteria strains.</title>
        <authorList>
            <person name="Klenk H.-P."/>
        </authorList>
    </citation>
    <scope>NUCLEOTIDE SEQUENCE [LARGE SCALE GENOMIC DNA]</scope>
    <source>
        <strain evidence="2 3">DSM 20169</strain>
    </source>
</reference>
<dbReference type="EMBL" id="VFOX01000002">
    <property type="protein sequence ID" value="TQL81790.1"/>
    <property type="molecule type" value="Genomic_DNA"/>
</dbReference>
<dbReference type="RefSeq" id="WP_141873545.1">
    <property type="nucleotide sequence ID" value="NZ_VFOX01000002.1"/>
</dbReference>
<dbReference type="Proteomes" id="UP000317209">
    <property type="component" value="Unassembled WGS sequence"/>
</dbReference>
<comment type="caution">
    <text evidence="2">The sequence shown here is derived from an EMBL/GenBank/DDBJ whole genome shotgun (WGS) entry which is preliminary data.</text>
</comment>
<protein>
    <submittedName>
        <fullName evidence="2">Uncharacterized protein</fullName>
    </submittedName>
</protein>